<accession>A0A1Y1S7U5</accession>
<feature type="compositionally biased region" description="Polar residues" evidence="1">
    <location>
        <begin position="51"/>
        <end position="61"/>
    </location>
</feature>
<name>A0A1Y1S7U5_9MICR</name>
<feature type="region of interest" description="Disordered" evidence="1">
    <location>
        <begin position="1"/>
        <end position="61"/>
    </location>
</feature>
<dbReference type="EMBL" id="LWDP01000016">
    <property type="protein sequence ID" value="ORD94546.1"/>
    <property type="molecule type" value="Genomic_DNA"/>
</dbReference>
<comment type="caution">
    <text evidence="2">The sequence shown here is derived from an EMBL/GenBank/DDBJ whole genome shotgun (WGS) entry which is preliminary data.</text>
</comment>
<dbReference type="VEuPathDB" id="MicrosporidiaDB:ECANGB1_535"/>
<reference evidence="2 3" key="1">
    <citation type="journal article" date="2017" name="Environ. Microbiol.">
        <title>Decay of the glycolytic pathway and adaptation to intranuclear parasitism within Enterocytozoonidae microsporidia.</title>
        <authorList>
            <person name="Wiredu Boakye D."/>
            <person name="Jaroenlak P."/>
            <person name="Prachumwat A."/>
            <person name="Williams T.A."/>
            <person name="Bateman K.S."/>
            <person name="Itsathitphaisarn O."/>
            <person name="Sritunyalucksana K."/>
            <person name="Paszkiewicz K.H."/>
            <person name="Moore K.A."/>
            <person name="Stentiford G.D."/>
            <person name="Williams B.A."/>
        </authorList>
    </citation>
    <scope>NUCLEOTIDE SEQUENCE [LARGE SCALE GENOMIC DNA]</scope>
    <source>
        <strain evidence="2 3">GB1</strain>
    </source>
</reference>
<sequence>MQNPFNAGQNNNDPNKSGSNLFGGIQQPNQSTTNNSNTNMFGSNSNLFGAGQSQTGQTTILDNNSKTNATVSSGIVGSIQDNSLNLYNLTLKEILEKQTTILDKNITEFKKSAEQVFEQDMKLIVAKTNYVNIQEKIKKNGTKMDELIEGLDFFSAELDKLDTKEENAHENTKIIAEFEGLTDKFYEQVENFYDENGNVMDLINENYELVDKIDAMLDDLESKAESL</sequence>
<feature type="compositionally biased region" description="Polar residues" evidence="1">
    <location>
        <begin position="1"/>
        <end position="20"/>
    </location>
</feature>
<evidence type="ECO:0000256" key="1">
    <source>
        <dbReference type="SAM" id="MobiDB-lite"/>
    </source>
</evidence>
<proteinExistence type="predicted"/>
<evidence type="ECO:0000313" key="2">
    <source>
        <dbReference type="EMBL" id="ORD94546.1"/>
    </source>
</evidence>
<dbReference type="Proteomes" id="UP000192639">
    <property type="component" value="Unassembled WGS sequence"/>
</dbReference>
<feature type="compositionally biased region" description="Low complexity" evidence="1">
    <location>
        <begin position="29"/>
        <end position="46"/>
    </location>
</feature>
<dbReference type="AlphaFoldDB" id="A0A1Y1S7U5"/>
<protein>
    <submittedName>
        <fullName evidence="2">Uncharacterized protein</fullName>
    </submittedName>
</protein>
<evidence type="ECO:0000313" key="3">
    <source>
        <dbReference type="Proteomes" id="UP000192639"/>
    </source>
</evidence>
<gene>
    <name evidence="2" type="ORF">ECANGB1_535</name>
</gene>
<organism evidence="2 3">
    <name type="scientific">Enterospora canceri</name>
    <dbReference type="NCBI Taxonomy" id="1081671"/>
    <lineage>
        <taxon>Eukaryota</taxon>
        <taxon>Fungi</taxon>
        <taxon>Fungi incertae sedis</taxon>
        <taxon>Microsporidia</taxon>
        <taxon>Enterocytozoonidae</taxon>
        <taxon>Enterospora</taxon>
    </lineage>
</organism>
<keyword evidence="3" id="KW-1185">Reference proteome</keyword>
<dbReference type="OrthoDB" id="2193331at2759"/>